<comment type="caution">
    <text evidence="4">The sequence shown here is derived from an EMBL/GenBank/DDBJ whole genome shotgun (WGS) entry which is preliminary data.</text>
</comment>
<dbReference type="PROSITE" id="PS00099">
    <property type="entry name" value="THIOLASE_3"/>
    <property type="match status" value="1"/>
</dbReference>
<feature type="compositionally biased region" description="Low complexity" evidence="1">
    <location>
        <begin position="28"/>
        <end position="46"/>
    </location>
</feature>
<dbReference type="AlphaFoldDB" id="A0A918HFB7"/>
<feature type="region of interest" description="Disordered" evidence="1">
    <location>
        <begin position="28"/>
        <end position="58"/>
    </location>
</feature>
<evidence type="ECO:0000256" key="1">
    <source>
        <dbReference type="SAM" id="MobiDB-lite"/>
    </source>
</evidence>
<feature type="domain" description="Pyrrolo-quinoline quinone repeat" evidence="3">
    <location>
        <begin position="78"/>
        <end position="195"/>
    </location>
</feature>
<dbReference type="Proteomes" id="UP000646776">
    <property type="component" value="Unassembled WGS sequence"/>
</dbReference>
<dbReference type="InterPro" id="IPR011047">
    <property type="entry name" value="Quinoprotein_ADH-like_sf"/>
</dbReference>
<dbReference type="InterPro" id="IPR020610">
    <property type="entry name" value="Thiolase_AS"/>
</dbReference>
<dbReference type="Pfam" id="PF13360">
    <property type="entry name" value="PQQ_2"/>
    <property type="match status" value="1"/>
</dbReference>
<dbReference type="Gene3D" id="2.130.10.10">
    <property type="entry name" value="YVTN repeat-like/Quinoprotein amine dehydrogenase"/>
    <property type="match status" value="1"/>
</dbReference>
<reference evidence="4" key="2">
    <citation type="submission" date="2020-09" db="EMBL/GenBank/DDBJ databases">
        <authorList>
            <person name="Sun Q."/>
            <person name="Ohkuma M."/>
        </authorList>
    </citation>
    <scope>NUCLEOTIDE SEQUENCE</scope>
    <source>
        <strain evidence="4">JCM 4125</strain>
    </source>
</reference>
<evidence type="ECO:0000313" key="4">
    <source>
        <dbReference type="EMBL" id="GGT57633.1"/>
    </source>
</evidence>
<dbReference type="InterPro" id="IPR015943">
    <property type="entry name" value="WD40/YVTN_repeat-like_dom_sf"/>
</dbReference>
<dbReference type="InterPro" id="IPR002372">
    <property type="entry name" value="PQQ_rpt_dom"/>
</dbReference>
<keyword evidence="5" id="KW-1185">Reference proteome</keyword>
<protein>
    <recommendedName>
        <fullName evidence="3">Pyrrolo-quinoline quinone repeat domain-containing protein</fullName>
    </recommendedName>
</protein>
<evidence type="ECO:0000259" key="3">
    <source>
        <dbReference type="Pfam" id="PF13360"/>
    </source>
</evidence>
<feature type="signal peptide" evidence="2">
    <location>
        <begin position="1"/>
        <end position="22"/>
    </location>
</feature>
<dbReference type="EMBL" id="BMSA01000010">
    <property type="protein sequence ID" value="GGT57633.1"/>
    <property type="molecule type" value="Genomic_DNA"/>
</dbReference>
<gene>
    <name evidence="4" type="ORF">GCM10010226_38690</name>
</gene>
<reference evidence="4" key="1">
    <citation type="journal article" date="2014" name="Int. J. Syst. Evol. Microbiol.">
        <title>Complete genome sequence of Corynebacterium casei LMG S-19264T (=DSM 44701T), isolated from a smear-ripened cheese.</title>
        <authorList>
            <consortium name="US DOE Joint Genome Institute (JGI-PGF)"/>
            <person name="Walter F."/>
            <person name="Albersmeier A."/>
            <person name="Kalinowski J."/>
            <person name="Ruckert C."/>
        </authorList>
    </citation>
    <scope>NUCLEOTIDE SEQUENCE</scope>
    <source>
        <strain evidence="4">JCM 4125</strain>
    </source>
</reference>
<organism evidence="4 5">
    <name type="scientific">Streptomyces phaeofaciens</name>
    <dbReference type="NCBI Taxonomy" id="68254"/>
    <lineage>
        <taxon>Bacteria</taxon>
        <taxon>Bacillati</taxon>
        <taxon>Actinomycetota</taxon>
        <taxon>Actinomycetes</taxon>
        <taxon>Kitasatosporales</taxon>
        <taxon>Streptomycetaceae</taxon>
        <taxon>Streptomyces</taxon>
    </lineage>
</organism>
<proteinExistence type="predicted"/>
<keyword evidence="2" id="KW-0732">Signal</keyword>
<evidence type="ECO:0000256" key="2">
    <source>
        <dbReference type="SAM" id="SignalP"/>
    </source>
</evidence>
<accession>A0A918HFB7</accession>
<evidence type="ECO:0000313" key="5">
    <source>
        <dbReference type="Proteomes" id="UP000646776"/>
    </source>
</evidence>
<sequence>MGRRTASALGILAALGLLTACGGGGSGDADTPDGGAGPGTSASPAAKSYDPPVTFEDPGAQHIVGGALDDEAWNVRLDGTTAYAVSDGGVRAVSALDGRRLWSVKPQGEPTEDADHGAGSVSRPVFAQIDGKRALLAAFAVTAPGSGTTPDRPLVEVTALDPGTGKRLWTTTVQRPGSREQGDPVLVGANADTAVIRLGDDRHASSVGVALGTHKAAWTAEGFAAKFVDTGVTVGLADANGETDGGISVQGVGLADGKPAWTYDGPELLGATLAPVGVGAGVFTADLDPRAYDERDGAVLLTASTGRPPASYGSARTAGLSSLTCLWDERGTTVCASTARENGHKRVFALDTTWKELWSIEEGDGTDRLVPEISTAWHGAVYGGTENGPVILDARTGEDRAADGGITPFAVSAYAGLVRTPAAGIEAYRAIG</sequence>
<name>A0A918HFB7_9ACTN</name>
<feature type="chain" id="PRO_5039695775" description="Pyrrolo-quinoline quinone repeat domain-containing protein" evidence="2">
    <location>
        <begin position="23"/>
        <end position="432"/>
    </location>
</feature>
<dbReference type="PROSITE" id="PS51257">
    <property type="entry name" value="PROKAR_LIPOPROTEIN"/>
    <property type="match status" value="1"/>
</dbReference>
<dbReference type="SUPFAM" id="SSF50998">
    <property type="entry name" value="Quinoprotein alcohol dehydrogenase-like"/>
    <property type="match status" value="1"/>
</dbReference>
<dbReference type="GO" id="GO:0016747">
    <property type="term" value="F:acyltransferase activity, transferring groups other than amino-acyl groups"/>
    <property type="evidence" value="ECO:0007669"/>
    <property type="project" value="InterPro"/>
</dbReference>